<keyword evidence="2" id="KW-0732">Signal</keyword>
<accession>A0A9W8U060</accession>
<dbReference type="AlphaFoldDB" id="A0A9W8U060"/>
<proteinExistence type="predicted"/>
<evidence type="ECO:0000313" key="3">
    <source>
        <dbReference type="EMBL" id="KAJ3747175.1"/>
    </source>
</evidence>
<feature type="chain" id="PRO_5040789248" description="Secreted protein" evidence="2">
    <location>
        <begin position="29"/>
        <end position="115"/>
    </location>
</feature>
<feature type="signal peptide" evidence="2">
    <location>
        <begin position="1"/>
        <end position="28"/>
    </location>
</feature>
<comment type="caution">
    <text evidence="3">The sequence shown here is derived from an EMBL/GenBank/DDBJ whole genome shotgun (WGS) entry which is preliminary data.</text>
</comment>
<evidence type="ECO:0000256" key="2">
    <source>
        <dbReference type="SAM" id="SignalP"/>
    </source>
</evidence>
<gene>
    <name evidence="3" type="ORF">DFH05DRAFT_1457601</name>
</gene>
<evidence type="ECO:0000313" key="4">
    <source>
        <dbReference type="Proteomes" id="UP001142393"/>
    </source>
</evidence>
<keyword evidence="4" id="KW-1185">Reference proteome</keyword>
<evidence type="ECO:0000256" key="1">
    <source>
        <dbReference type="SAM" id="MobiDB-lite"/>
    </source>
</evidence>
<reference evidence="3 4" key="1">
    <citation type="journal article" date="2023" name="Proc. Natl. Acad. Sci. U.S.A.">
        <title>A global phylogenomic analysis of the shiitake genus Lentinula.</title>
        <authorList>
            <person name="Sierra-Patev S."/>
            <person name="Min B."/>
            <person name="Naranjo-Ortiz M."/>
            <person name="Looney B."/>
            <person name="Konkel Z."/>
            <person name="Slot J.C."/>
            <person name="Sakamoto Y."/>
            <person name="Steenwyk J.L."/>
            <person name="Rokas A."/>
            <person name="Carro J."/>
            <person name="Camarero S."/>
            <person name="Ferreira P."/>
            <person name="Molpeceres G."/>
            <person name="Ruiz-Duenas F.J."/>
            <person name="Serrano A."/>
            <person name="Henrissat B."/>
            <person name="Drula E."/>
            <person name="Hughes K.W."/>
            <person name="Mata J.L."/>
            <person name="Ishikawa N.K."/>
            <person name="Vargas-Isla R."/>
            <person name="Ushijima S."/>
            <person name="Smith C.A."/>
            <person name="Donoghue J."/>
            <person name="Ahrendt S."/>
            <person name="Andreopoulos W."/>
            <person name="He G."/>
            <person name="LaButti K."/>
            <person name="Lipzen A."/>
            <person name="Ng V."/>
            <person name="Riley R."/>
            <person name="Sandor L."/>
            <person name="Barry K."/>
            <person name="Martinez A.T."/>
            <person name="Xiao Y."/>
            <person name="Gibbons J.G."/>
            <person name="Terashima K."/>
            <person name="Grigoriev I.V."/>
            <person name="Hibbett D."/>
        </authorList>
    </citation>
    <scope>NUCLEOTIDE SEQUENCE [LARGE SCALE GENOMIC DNA]</scope>
    <source>
        <strain evidence="3 4">TFB7810</strain>
    </source>
</reference>
<dbReference type="Proteomes" id="UP001142393">
    <property type="component" value="Unassembled WGS sequence"/>
</dbReference>
<organism evidence="3 4">
    <name type="scientific">Lentinula detonsa</name>
    <dbReference type="NCBI Taxonomy" id="2804962"/>
    <lineage>
        <taxon>Eukaryota</taxon>
        <taxon>Fungi</taxon>
        <taxon>Dikarya</taxon>
        <taxon>Basidiomycota</taxon>
        <taxon>Agaricomycotina</taxon>
        <taxon>Agaricomycetes</taxon>
        <taxon>Agaricomycetidae</taxon>
        <taxon>Agaricales</taxon>
        <taxon>Marasmiineae</taxon>
        <taxon>Omphalotaceae</taxon>
        <taxon>Lentinula</taxon>
    </lineage>
</organism>
<protein>
    <recommendedName>
        <fullName evidence="5">Secreted protein</fullName>
    </recommendedName>
</protein>
<feature type="region of interest" description="Disordered" evidence="1">
    <location>
        <begin position="26"/>
        <end position="50"/>
    </location>
</feature>
<name>A0A9W8U060_9AGAR</name>
<dbReference type="EMBL" id="JANVFU010000003">
    <property type="protein sequence ID" value="KAJ3747175.1"/>
    <property type="molecule type" value="Genomic_DNA"/>
</dbReference>
<sequence length="115" mass="12844">MKYELHFSSTLCLCWFALSSETADKAYSKGDSGYGYGSHKDRRTQKSSQATGWPWVGLSSAVRAAVKPSDELLRKSETCYKVPTFRTVERGQIAASHHLVKYDVWKEELSSCASA</sequence>
<evidence type="ECO:0008006" key="5">
    <source>
        <dbReference type="Google" id="ProtNLM"/>
    </source>
</evidence>